<proteinExistence type="predicted"/>
<dbReference type="EMBL" id="LT906462">
    <property type="protein sequence ID" value="SNV71243.1"/>
    <property type="molecule type" value="Genomic_DNA"/>
</dbReference>
<sequence length="127" mass="14624">MYPGMDKQLINDLEKNNMLDEDGLKKGKLIIQSFSETSLKNIHKLNESIPLIQLVDDKDVLKLNDKELKRLSNYAYGLGFNKDLVNKDLIEKCHKHGLKVHVFTLNNEEEVKEMKKLNVDGAFNNNP</sequence>
<dbReference type="GO" id="GO:0006629">
    <property type="term" value="P:lipid metabolic process"/>
    <property type="evidence" value="ECO:0007669"/>
    <property type="project" value="InterPro"/>
</dbReference>
<dbReference type="PANTHER" id="PTHR46211:SF7">
    <property type="entry name" value="GLYCEROPHOSPHODIESTER PHOSPHODIESTERASE"/>
    <property type="match status" value="1"/>
</dbReference>
<dbReference type="PROSITE" id="PS51704">
    <property type="entry name" value="GP_PDE"/>
    <property type="match status" value="1"/>
</dbReference>
<dbReference type="AlphaFoldDB" id="A0A239ZK31"/>
<dbReference type="Proteomes" id="UP000242084">
    <property type="component" value="Chromosome 1"/>
</dbReference>
<protein>
    <submittedName>
        <fullName evidence="2">Putative glycerophosphoryl diester phosphodiesterase</fullName>
        <ecNumber evidence="2">3.1.4.46</ecNumber>
    </submittedName>
</protein>
<dbReference type="KEGG" id="sste:SAMEA4384403_1616"/>
<accession>A0A239ZK31</accession>
<dbReference type="SUPFAM" id="SSF51695">
    <property type="entry name" value="PLC-like phosphodiesterases"/>
    <property type="match status" value="1"/>
</dbReference>
<evidence type="ECO:0000313" key="2">
    <source>
        <dbReference type="EMBL" id="SNV71243.1"/>
    </source>
</evidence>
<dbReference type="InterPro" id="IPR017946">
    <property type="entry name" value="PLC-like_Pdiesterase_TIM-brl"/>
</dbReference>
<evidence type="ECO:0000259" key="1">
    <source>
        <dbReference type="PROSITE" id="PS51704"/>
    </source>
</evidence>
<dbReference type="Pfam" id="PF03009">
    <property type="entry name" value="GDPD"/>
    <property type="match status" value="1"/>
</dbReference>
<feature type="domain" description="GP-PDE" evidence="1">
    <location>
        <begin position="1"/>
        <end position="127"/>
    </location>
</feature>
<dbReference type="InterPro" id="IPR030395">
    <property type="entry name" value="GP_PDE_dom"/>
</dbReference>
<evidence type="ECO:0000313" key="3">
    <source>
        <dbReference type="Proteomes" id="UP000242084"/>
    </source>
</evidence>
<dbReference type="EC" id="3.1.4.46" evidence="2"/>
<name>A0A239ZK31_9STAP</name>
<dbReference type="PANTHER" id="PTHR46211">
    <property type="entry name" value="GLYCEROPHOSPHORYL DIESTER PHOSPHODIESTERASE"/>
    <property type="match status" value="1"/>
</dbReference>
<dbReference type="Gene3D" id="3.20.20.190">
    <property type="entry name" value="Phosphatidylinositol (PI) phosphodiesterase"/>
    <property type="match status" value="1"/>
</dbReference>
<dbReference type="GO" id="GO:0008889">
    <property type="term" value="F:glycerophosphodiester phosphodiesterase activity"/>
    <property type="evidence" value="ECO:0007669"/>
    <property type="project" value="UniProtKB-EC"/>
</dbReference>
<gene>
    <name evidence="2" type="primary">glpQ_1</name>
    <name evidence="2" type="ORF">SAMEA4384403_01616</name>
</gene>
<organism evidence="2 3">
    <name type="scientific">Mammaliicoccus stepanovicii</name>
    <dbReference type="NCBI Taxonomy" id="643214"/>
    <lineage>
        <taxon>Bacteria</taxon>
        <taxon>Bacillati</taxon>
        <taxon>Bacillota</taxon>
        <taxon>Bacilli</taxon>
        <taxon>Bacillales</taxon>
        <taxon>Staphylococcaceae</taxon>
        <taxon>Mammaliicoccus</taxon>
    </lineage>
</organism>
<keyword evidence="2" id="KW-0378">Hydrolase</keyword>
<reference evidence="2 3" key="1">
    <citation type="submission" date="2017-06" db="EMBL/GenBank/DDBJ databases">
        <authorList>
            <consortium name="Pathogen Informatics"/>
        </authorList>
    </citation>
    <scope>NUCLEOTIDE SEQUENCE [LARGE SCALE GENOMIC DNA]</scope>
    <source>
        <strain evidence="2 3">NCTC13839</strain>
    </source>
</reference>
<keyword evidence="3" id="KW-1185">Reference proteome</keyword>